<evidence type="ECO:0000256" key="14">
    <source>
        <dbReference type="SAM" id="MobiDB-lite"/>
    </source>
</evidence>
<evidence type="ECO:0000256" key="10">
    <source>
        <dbReference type="ARBA" id="ARBA00023136"/>
    </source>
</evidence>
<dbReference type="InterPro" id="IPR006136">
    <property type="entry name" value="FlhB"/>
</dbReference>
<dbReference type="NCBIfam" id="TIGR00328">
    <property type="entry name" value="flhB"/>
    <property type="match status" value="1"/>
</dbReference>
<dbReference type="PANTHER" id="PTHR30531">
    <property type="entry name" value="FLAGELLAR BIOSYNTHETIC PROTEIN FLHB"/>
    <property type="match status" value="1"/>
</dbReference>
<dbReference type="RefSeq" id="WP_210681579.1">
    <property type="nucleotide sequence ID" value="NZ_JAGMWN010000003.1"/>
</dbReference>
<dbReference type="PANTHER" id="PTHR30531:SF12">
    <property type="entry name" value="FLAGELLAR BIOSYNTHETIC PROTEIN FLHB"/>
    <property type="match status" value="1"/>
</dbReference>
<evidence type="ECO:0000313" key="16">
    <source>
        <dbReference type="Proteomes" id="UP000672602"/>
    </source>
</evidence>
<evidence type="ECO:0000313" key="15">
    <source>
        <dbReference type="EMBL" id="MBP5857009.1"/>
    </source>
</evidence>
<dbReference type="GO" id="GO:0044780">
    <property type="term" value="P:bacterial-type flagellum assembly"/>
    <property type="evidence" value="ECO:0007669"/>
    <property type="project" value="InterPro"/>
</dbReference>
<evidence type="ECO:0000256" key="13">
    <source>
        <dbReference type="RuleBase" id="RU364091"/>
    </source>
</evidence>
<feature type="transmembrane region" description="Helical" evidence="13">
    <location>
        <begin position="92"/>
        <end position="118"/>
    </location>
</feature>
<dbReference type="EMBL" id="JAGMWN010000003">
    <property type="protein sequence ID" value="MBP5857009.1"/>
    <property type="molecule type" value="Genomic_DNA"/>
</dbReference>
<evidence type="ECO:0000256" key="7">
    <source>
        <dbReference type="ARBA" id="ARBA00022795"/>
    </source>
</evidence>
<gene>
    <name evidence="13 15" type="primary">flhB</name>
    <name evidence="15" type="ORF">KAJ83_08315</name>
</gene>
<evidence type="ECO:0000256" key="9">
    <source>
        <dbReference type="ARBA" id="ARBA00022989"/>
    </source>
</evidence>
<feature type="region of interest" description="Disordered" evidence="14">
    <location>
        <begin position="1"/>
        <end position="24"/>
    </location>
</feature>
<keyword evidence="6 13" id="KW-0812">Transmembrane</keyword>
<dbReference type="InterPro" id="IPR006135">
    <property type="entry name" value="T3SS_substrate_exporter"/>
</dbReference>
<protein>
    <recommendedName>
        <fullName evidence="3 13">Flagellar biosynthetic protein FlhB</fullName>
    </recommendedName>
</protein>
<dbReference type="Pfam" id="PF01312">
    <property type="entry name" value="Bac_export_2"/>
    <property type="match status" value="1"/>
</dbReference>
<dbReference type="FunFam" id="3.40.1690.10:FF:000001">
    <property type="entry name" value="Flagellar biosynthetic protein FlhB"/>
    <property type="match status" value="1"/>
</dbReference>
<feature type="transmembrane region" description="Helical" evidence="13">
    <location>
        <begin position="187"/>
        <end position="212"/>
    </location>
</feature>
<comment type="subcellular location">
    <subcellularLocation>
        <location evidence="1">Cell membrane</location>
        <topology evidence="1">Multi-pass membrane protein</topology>
    </subcellularLocation>
</comment>
<keyword evidence="4 13" id="KW-0813">Transport</keyword>
<accession>A0A8J7S1L0</accession>
<comment type="function">
    <text evidence="12 13">Required for formation of the rod structure in the basal body of the flagellar apparatus. Together with FliI and FliH, may constitute the export apparatus of flagellin.</text>
</comment>
<keyword evidence="5 13" id="KW-1003">Cell membrane</keyword>
<evidence type="ECO:0000256" key="5">
    <source>
        <dbReference type="ARBA" id="ARBA00022475"/>
    </source>
</evidence>
<evidence type="ECO:0000256" key="12">
    <source>
        <dbReference type="ARBA" id="ARBA00025078"/>
    </source>
</evidence>
<dbReference type="GO" id="GO:0009306">
    <property type="term" value="P:protein secretion"/>
    <property type="evidence" value="ECO:0007669"/>
    <property type="project" value="InterPro"/>
</dbReference>
<dbReference type="AlphaFoldDB" id="A0A8J7S1L0"/>
<evidence type="ECO:0000256" key="11">
    <source>
        <dbReference type="ARBA" id="ARBA00023225"/>
    </source>
</evidence>
<name>A0A8J7S1L0_9PROT</name>
<keyword evidence="8 13" id="KW-0653">Protein transport</keyword>
<keyword evidence="15" id="KW-0966">Cell projection</keyword>
<sequence>MSEQADESQKTEEPTSKRLRDARQKGQVAVSREINTWLLLFGFGALMAFGGPAIMSDIRLELTPFIAQAHMIDTSPGGIGHVLSGLLLDISLVMAIPMGLFVVLALAGSVGQNGLLFTSEPMKPKASKVSLLKGLQRMFSAKQMVEFAKGLLKIGIVGAVGLVLLLPERDRLDILPQLPIPELLDEILALMLRLLAAVLAIMLAIAIADVFFQRYQHRKQLRMTKQEVKEEYKNTEGDPQIKARLRQIRNERARQRMMQAVPRADVVVTNPTHFAVALSYKPEEMEAPVLIAKGQDVLAQRIRQVATENDIPVVENPPLARALYAGVEIDESVPPEHYEAVAKVISYVFNLKGRSMPS</sequence>
<feature type="transmembrane region" description="Helical" evidence="13">
    <location>
        <begin position="34"/>
        <end position="55"/>
    </location>
</feature>
<evidence type="ECO:0000256" key="8">
    <source>
        <dbReference type="ARBA" id="ARBA00022927"/>
    </source>
</evidence>
<keyword evidence="11 13" id="KW-1006">Bacterial flagellum protein export</keyword>
<dbReference type="SUPFAM" id="SSF160544">
    <property type="entry name" value="EscU C-terminal domain-like"/>
    <property type="match status" value="1"/>
</dbReference>
<evidence type="ECO:0000256" key="3">
    <source>
        <dbReference type="ARBA" id="ARBA00021622"/>
    </source>
</evidence>
<keyword evidence="15" id="KW-0969">Cilium</keyword>
<proteinExistence type="inferred from homology"/>
<feature type="compositionally biased region" description="Basic and acidic residues" evidence="14">
    <location>
        <begin position="7"/>
        <end position="24"/>
    </location>
</feature>
<keyword evidence="7 13" id="KW-1005">Bacterial flagellum biogenesis</keyword>
<dbReference type="PRINTS" id="PR00950">
    <property type="entry name" value="TYPE3IMSPROT"/>
</dbReference>
<feature type="transmembrane region" description="Helical" evidence="13">
    <location>
        <begin position="147"/>
        <end position="167"/>
    </location>
</feature>
<keyword evidence="10 13" id="KW-0472">Membrane</keyword>
<evidence type="ECO:0000256" key="1">
    <source>
        <dbReference type="ARBA" id="ARBA00004651"/>
    </source>
</evidence>
<organism evidence="15 16">
    <name type="scientific">Marivibrio halodurans</name>
    <dbReference type="NCBI Taxonomy" id="2039722"/>
    <lineage>
        <taxon>Bacteria</taxon>
        <taxon>Pseudomonadati</taxon>
        <taxon>Pseudomonadota</taxon>
        <taxon>Alphaproteobacteria</taxon>
        <taxon>Rhodospirillales</taxon>
        <taxon>Rhodospirillaceae</taxon>
        <taxon>Marivibrio</taxon>
    </lineage>
</organism>
<keyword evidence="15" id="KW-0282">Flagellum</keyword>
<evidence type="ECO:0000256" key="4">
    <source>
        <dbReference type="ARBA" id="ARBA00022448"/>
    </source>
</evidence>
<dbReference type="Gene3D" id="3.40.1690.10">
    <property type="entry name" value="secretion proteins EscU"/>
    <property type="match status" value="1"/>
</dbReference>
<reference evidence="15" key="1">
    <citation type="submission" date="2021-04" db="EMBL/GenBank/DDBJ databases">
        <authorList>
            <person name="Zhang D.-C."/>
        </authorList>
    </citation>
    <scope>NUCLEOTIDE SEQUENCE</scope>
    <source>
        <strain evidence="15">CGMCC 1.15697</strain>
    </source>
</reference>
<dbReference type="GO" id="GO:0005886">
    <property type="term" value="C:plasma membrane"/>
    <property type="evidence" value="ECO:0007669"/>
    <property type="project" value="UniProtKB-SubCell"/>
</dbReference>
<dbReference type="Proteomes" id="UP000672602">
    <property type="component" value="Unassembled WGS sequence"/>
</dbReference>
<keyword evidence="9 13" id="KW-1133">Transmembrane helix</keyword>
<dbReference type="InterPro" id="IPR029025">
    <property type="entry name" value="T3SS_substrate_exporter_C"/>
</dbReference>
<comment type="caution">
    <text evidence="15">The sequence shown here is derived from an EMBL/GenBank/DDBJ whole genome shotgun (WGS) entry which is preliminary data.</text>
</comment>
<dbReference type="Gene3D" id="6.10.250.2080">
    <property type="match status" value="1"/>
</dbReference>
<evidence type="ECO:0000256" key="6">
    <source>
        <dbReference type="ARBA" id="ARBA00022692"/>
    </source>
</evidence>
<keyword evidence="16" id="KW-1185">Reference proteome</keyword>
<evidence type="ECO:0000256" key="2">
    <source>
        <dbReference type="ARBA" id="ARBA00010690"/>
    </source>
</evidence>
<comment type="similarity">
    <text evidence="2 13">Belongs to the type III secretion exporter family.</text>
</comment>